<proteinExistence type="predicted"/>
<dbReference type="FunFam" id="3.30.70.270:FF:000020">
    <property type="entry name" value="Transposon Tf2-6 polyprotein-like Protein"/>
    <property type="match status" value="1"/>
</dbReference>
<evidence type="ECO:0000313" key="3">
    <source>
        <dbReference type="Proteomes" id="UP001293254"/>
    </source>
</evidence>
<dbReference type="Gene3D" id="3.30.70.270">
    <property type="match status" value="2"/>
</dbReference>
<organism evidence="2 3">
    <name type="scientific">Sesamum alatum</name>
    <dbReference type="NCBI Taxonomy" id="300844"/>
    <lineage>
        <taxon>Eukaryota</taxon>
        <taxon>Viridiplantae</taxon>
        <taxon>Streptophyta</taxon>
        <taxon>Embryophyta</taxon>
        <taxon>Tracheophyta</taxon>
        <taxon>Spermatophyta</taxon>
        <taxon>Magnoliopsida</taxon>
        <taxon>eudicotyledons</taxon>
        <taxon>Gunneridae</taxon>
        <taxon>Pentapetalae</taxon>
        <taxon>asterids</taxon>
        <taxon>lamiids</taxon>
        <taxon>Lamiales</taxon>
        <taxon>Pedaliaceae</taxon>
        <taxon>Sesamum</taxon>
    </lineage>
</organism>
<accession>A0AAE2C818</accession>
<dbReference type="SUPFAM" id="SSF56672">
    <property type="entry name" value="DNA/RNA polymerases"/>
    <property type="match status" value="1"/>
</dbReference>
<gene>
    <name evidence="2" type="ORF">Salat_2892800</name>
</gene>
<dbReference type="InterPro" id="IPR043502">
    <property type="entry name" value="DNA/RNA_pol_sf"/>
</dbReference>
<feature type="domain" description="Reverse transcriptase/retrotransposon-derived protein RNase H-like" evidence="1">
    <location>
        <begin position="96"/>
        <end position="181"/>
    </location>
</feature>
<reference evidence="2" key="1">
    <citation type="submission" date="2020-06" db="EMBL/GenBank/DDBJ databases">
        <authorList>
            <person name="Li T."/>
            <person name="Hu X."/>
            <person name="Zhang T."/>
            <person name="Song X."/>
            <person name="Zhang H."/>
            <person name="Dai N."/>
            <person name="Sheng W."/>
            <person name="Hou X."/>
            <person name="Wei L."/>
        </authorList>
    </citation>
    <scope>NUCLEOTIDE SEQUENCE</scope>
    <source>
        <strain evidence="2">3651</strain>
        <tissue evidence="2">Leaf</tissue>
    </source>
</reference>
<dbReference type="PANTHER" id="PTHR33064:SF37">
    <property type="entry name" value="RIBONUCLEASE H"/>
    <property type="match status" value="1"/>
</dbReference>
<keyword evidence="3" id="KW-1185">Reference proteome</keyword>
<dbReference type="InterPro" id="IPR051320">
    <property type="entry name" value="Viral_Replic_Matur_Polypro"/>
</dbReference>
<evidence type="ECO:0000313" key="2">
    <source>
        <dbReference type="EMBL" id="KAK4412457.1"/>
    </source>
</evidence>
<sequence>MDSVLQILLDNSYFVKFSKCTFGASLVDYLGHVISTDRVAANPTKIQAISDWPTPVSLTALRAFLGLTGYYRRFVLRYASIASPLTDLLKNQAFQWSPMAASTFEALKAVMLHLLMPCLPNFSQSFDVTTDASQVAVGAVLSQNRRPIAFFSKKLGPRLQATSACEREMYAISEAVRKWRQENPVANALSHHPSASFHTFVAVSSTTHDILGRLCEFFSTHPDGQALISRLSDDPQLAL</sequence>
<dbReference type="Pfam" id="PF17919">
    <property type="entry name" value="RT_RNaseH_2"/>
    <property type="match status" value="1"/>
</dbReference>
<reference evidence="2" key="2">
    <citation type="journal article" date="2024" name="Plant">
        <title>Genomic evolution and insights into agronomic trait innovations of Sesamum species.</title>
        <authorList>
            <person name="Miao H."/>
            <person name="Wang L."/>
            <person name="Qu L."/>
            <person name="Liu H."/>
            <person name="Sun Y."/>
            <person name="Le M."/>
            <person name="Wang Q."/>
            <person name="Wei S."/>
            <person name="Zheng Y."/>
            <person name="Lin W."/>
            <person name="Duan Y."/>
            <person name="Cao H."/>
            <person name="Xiong S."/>
            <person name="Wang X."/>
            <person name="Wei L."/>
            <person name="Li C."/>
            <person name="Ma Q."/>
            <person name="Ju M."/>
            <person name="Zhao R."/>
            <person name="Li G."/>
            <person name="Mu C."/>
            <person name="Tian Q."/>
            <person name="Mei H."/>
            <person name="Zhang T."/>
            <person name="Gao T."/>
            <person name="Zhang H."/>
        </authorList>
    </citation>
    <scope>NUCLEOTIDE SEQUENCE</scope>
    <source>
        <strain evidence="2">3651</strain>
    </source>
</reference>
<comment type="caution">
    <text evidence="2">The sequence shown here is derived from an EMBL/GenBank/DDBJ whole genome shotgun (WGS) entry which is preliminary data.</text>
</comment>
<evidence type="ECO:0000259" key="1">
    <source>
        <dbReference type="Pfam" id="PF17919"/>
    </source>
</evidence>
<protein>
    <submittedName>
        <fullName evidence="2">Retrovirus-related Pol polyprotein from transposon</fullName>
    </submittedName>
</protein>
<dbReference type="Proteomes" id="UP001293254">
    <property type="component" value="Unassembled WGS sequence"/>
</dbReference>
<dbReference type="AlphaFoldDB" id="A0AAE2C818"/>
<name>A0AAE2C818_9LAMI</name>
<dbReference type="PANTHER" id="PTHR33064">
    <property type="entry name" value="POL PROTEIN"/>
    <property type="match status" value="1"/>
</dbReference>
<dbReference type="EMBL" id="JACGWO010000013">
    <property type="protein sequence ID" value="KAK4412457.1"/>
    <property type="molecule type" value="Genomic_DNA"/>
</dbReference>
<dbReference type="InterPro" id="IPR043128">
    <property type="entry name" value="Rev_trsase/Diguanyl_cyclase"/>
</dbReference>
<dbReference type="InterPro" id="IPR041577">
    <property type="entry name" value="RT_RNaseH_2"/>
</dbReference>